<keyword evidence="2" id="KW-0732">Signal</keyword>
<organism evidence="3 4">
    <name type="scientific">Xanthomonas chitinilytica</name>
    <dbReference type="NCBI Taxonomy" id="2989819"/>
    <lineage>
        <taxon>Bacteria</taxon>
        <taxon>Pseudomonadati</taxon>
        <taxon>Pseudomonadota</taxon>
        <taxon>Gammaproteobacteria</taxon>
        <taxon>Lysobacterales</taxon>
        <taxon>Lysobacteraceae</taxon>
        <taxon>Xanthomonas</taxon>
    </lineage>
</organism>
<comment type="caution">
    <text evidence="3">The sequence shown here is derived from an EMBL/GenBank/DDBJ whole genome shotgun (WGS) entry which is preliminary data.</text>
</comment>
<dbReference type="Proteomes" id="UP001209922">
    <property type="component" value="Unassembled WGS sequence"/>
</dbReference>
<reference evidence="3 4" key="1">
    <citation type="submission" date="2022-10" db="EMBL/GenBank/DDBJ databases">
        <title>Xanthomonas sp. H13-6.</title>
        <authorList>
            <person name="Liu X."/>
            <person name="Deng Z."/>
            <person name="Jiang Y."/>
            <person name="Yu T."/>
            <person name="Ai J."/>
        </authorList>
    </citation>
    <scope>NUCLEOTIDE SEQUENCE [LARGE SCALE GENOMIC DNA]</scope>
    <source>
        <strain evidence="3 4">H13-6</strain>
    </source>
</reference>
<accession>A0ABT3K058</accession>
<feature type="compositionally biased region" description="Low complexity" evidence="1">
    <location>
        <begin position="44"/>
        <end position="64"/>
    </location>
</feature>
<evidence type="ECO:0008006" key="5">
    <source>
        <dbReference type="Google" id="ProtNLM"/>
    </source>
</evidence>
<protein>
    <recommendedName>
        <fullName evidence="5">Secreted protein</fullName>
    </recommendedName>
</protein>
<proteinExistence type="predicted"/>
<keyword evidence="4" id="KW-1185">Reference proteome</keyword>
<evidence type="ECO:0000313" key="3">
    <source>
        <dbReference type="EMBL" id="MCW4474123.1"/>
    </source>
</evidence>
<feature type="chain" id="PRO_5046036890" description="Secreted protein" evidence="2">
    <location>
        <begin position="20"/>
        <end position="91"/>
    </location>
</feature>
<gene>
    <name evidence="3" type="ORF">OK345_16655</name>
</gene>
<evidence type="ECO:0000313" key="4">
    <source>
        <dbReference type="Proteomes" id="UP001209922"/>
    </source>
</evidence>
<dbReference type="EMBL" id="JAPCHY010000018">
    <property type="protein sequence ID" value="MCW4474123.1"/>
    <property type="molecule type" value="Genomic_DNA"/>
</dbReference>
<name>A0ABT3K058_9XANT</name>
<feature type="signal peptide" evidence="2">
    <location>
        <begin position="1"/>
        <end position="19"/>
    </location>
</feature>
<feature type="region of interest" description="Disordered" evidence="1">
    <location>
        <begin position="23"/>
        <end position="78"/>
    </location>
</feature>
<sequence>MRHLAHCLILLMAPLAVHASDALSGSPRGACTYAPAESERGTDAPATGSNSANPAAAAPGKPATSHNGGDDDLLPRLRTPKWHRFLPGMFR</sequence>
<evidence type="ECO:0000256" key="2">
    <source>
        <dbReference type="SAM" id="SignalP"/>
    </source>
</evidence>
<dbReference type="RefSeq" id="WP_265129121.1">
    <property type="nucleotide sequence ID" value="NZ_JAPCHY010000018.1"/>
</dbReference>
<evidence type="ECO:0000256" key="1">
    <source>
        <dbReference type="SAM" id="MobiDB-lite"/>
    </source>
</evidence>